<proteinExistence type="predicted"/>
<reference evidence="3 4" key="1">
    <citation type="submission" date="2023-02" db="EMBL/GenBank/DDBJ databases">
        <title>LHISI_Scaffold_Assembly.</title>
        <authorList>
            <person name="Stuart O.P."/>
            <person name="Cleave R."/>
            <person name="Magrath M.J.L."/>
            <person name="Mikheyev A.S."/>
        </authorList>
    </citation>
    <scope>NUCLEOTIDE SEQUENCE [LARGE SCALE GENOMIC DNA]</scope>
    <source>
        <strain evidence="3">Daus_M_001</strain>
        <tissue evidence="3">Leg muscle</tissue>
    </source>
</reference>
<evidence type="ECO:0000313" key="3">
    <source>
        <dbReference type="EMBL" id="KAJ8885250.1"/>
    </source>
</evidence>
<comment type="caution">
    <text evidence="3">The sequence shown here is derived from an EMBL/GenBank/DDBJ whole genome shotgun (WGS) entry which is preliminary data.</text>
</comment>
<gene>
    <name evidence="3" type="ORF">PR048_011447</name>
</gene>
<feature type="domain" description="DDE-1" evidence="2">
    <location>
        <begin position="50"/>
        <end position="181"/>
    </location>
</feature>
<dbReference type="EMBL" id="JARBHB010000004">
    <property type="protein sequence ID" value="KAJ8885250.1"/>
    <property type="molecule type" value="Genomic_DNA"/>
</dbReference>
<accession>A0ABQ9HM40</accession>
<feature type="region of interest" description="Disordered" evidence="1">
    <location>
        <begin position="216"/>
        <end position="264"/>
    </location>
</feature>
<evidence type="ECO:0000259" key="2">
    <source>
        <dbReference type="Pfam" id="PF03184"/>
    </source>
</evidence>
<dbReference type="Pfam" id="PF03184">
    <property type="entry name" value="DDE_1"/>
    <property type="match status" value="1"/>
</dbReference>
<feature type="compositionally biased region" description="Basic and acidic residues" evidence="1">
    <location>
        <begin position="248"/>
        <end position="263"/>
    </location>
</feature>
<name>A0ABQ9HM40_9NEOP</name>
<sequence>MKDNASHLWNVDEIGLCYVVKSNKIATEIGNCFVYKSEYADRAETHTLDGCICADGTWIQPFVIFKGVRWKSSERSLPSSRARLSPKGWITSDLNLGWFQFFIHSIPPDRPVVLFMNSHSSRIAPEVIQLAREQQMFLLTFPSHTSHLFPLLDVGVYRALKCNWRKELNSYTKKHPEKTQPWTFLRAFQPSVHRDVHCSDDTKLFQEELLKLPHITRNQTQNVSKKRDGLAKCHNPPSGLSKKSRNNLGRETKRPADQDEHSKPNLMIQTGHVVPAKENTLQISRRKLEFHGSSALFVSLHTMNHERTRHLSSLMSDKEFTDLLISQFPVNYQKQFTGNIYRALSEFRYHLIRAYRLEANTYCQSGQGL</sequence>
<dbReference type="InterPro" id="IPR004875">
    <property type="entry name" value="DDE_SF_endonuclease_dom"/>
</dbReference>
<protein>
    <recommendedName>
        <fullName evidence="2">DDE-1 domain-containing protein</fullName>
    </recommendedName>
</protein>
<dbReference type="PANTHER" id="PTHR19303">
    <property type="entry name" value="TRANSPOSON"/>
    <property type="match status" value="1"/>
</dbReference>
<dbReference type="PANTHER" id="PTHR19303:SF57">
    <property type="entry name" value="HTH CENPB-TYPE DOMAIN-CONTAINING PROTEIN"/>
    <property type="match status" value="1"/>
</dbReference>
<keyword evidence="4" id="KW-1185">Reference proteome</keyword>
<dbReference type="InterPro" id="IPR050863">
    <property type="entry name" value="CenT-Element_Derived"/>
</dbReference>
<evidence type="ECO:0000313" key="4">
    <source>
        <dbReference type="Proteomes" id="UP001159363"/>
    </source>
</evidence>
<evidence type="ECO:0000256" key="1">
    <source>
        <dbReference type="SAM" id="MobiDB-lite"/>
    </source>
</evidence>
<dbReference type="Proteomes" id="UP001159363">
    <property type="component" value="Chromosome X"/>
</dbReference>
<organism evidence="3 4">
    <name type="scientific">Dryococelus australis</name>
    <dbReference type="NCBI Taxonomy" id="614101"/>
    <lineage>
        <taxon>Eukaryota</taxon>
        <taxon>Metazoa</taxon>
        <taxon>Ecdysozoa</taxon>
        <taxon>Arthropoda</taxon>
        <taxon>Hexapoda</taxon>
        <taxon>Insecta</taxon>
        <taxon>Pterygota</taxon>
        <taxon>Neoptera</taxon>
        <taxon>Polyneoptera</taxon>
        <taxon>Phasmatodea</taxon>
        <taxon>Verophasmatodea</taxon>
        <taxon>Anareolatae</taxon>
        <taxon>Phasmatidae</taxon>
        <taxon>Eurycanthinae</taxon>
        <taxon>Dryococelus</taxon>
    </lineage>
</organism>